<dbReference type="Pfam" id="PF12804">
    <property type="entry name" value="NTP_transf_3"/>
    <property type="match status" value="1"/>
</dbReference>
<dbReference type="InterPro" id="IPR025877">
    <property type="entry name" value="MobA-like_NTP_Trfase"/>
</dbReference>
<reference evidence="2 3" key="1">
    <citation type="journal article" date="2020" name="Syst. Appl. Microbiol.">
        <title>Alienimonas chondri sp. nov., a novel planctomycete isolated from the biofilm of the red alga Chondrus crispus.</title>
        <authorList>
            <person name="Vitorino I."/>
            <person name="Albuquerque L."/>
            <person name="Wiegand S."/>
            <person name="Kallscheuer N."/>
            <person name="da Costa M.S."/>
            <person name="Lobo-da-Cunha A."/>
            <person name="Jogler C."/>
            <person name="Lage O.M."/>
        </authorList>
    </citation>
    <scope>NUCLEOTIDE SEQUENCE [LARGE SCALE GENOMIC DNA]</scope>
    <source>
        <strain evidence="2 3">LzC2</strain>
    </source>
</reference>
<evidence type="ECO:0000259" key="1">
    <source>
        <dbReference type="Pfam" id="PF12804"/>
    </source>
</evidence>
<dbReference type="GO" id="GO:0061603">
    <property type="term" value="F:molybdenum cofactor guanylyltransferase activity"/>
    <property type="evidence" value="ECO:0007669"/>
    <property type="project" value="UniProtKB-EC"/>
</dbReference>
<dbReference type="CDD" id="cd04182">
    <property type="entry name" value="GT_2_like_f"/>
    <property type="match status" value="1"/>
</dbReference>
<organism evidence="2 3">
    <name type="scientific">Alienimonas chondri</name>
    <dbReference type="NCBI Taxonomy" id="2681879"/>
    <lineage>
        <taxon>Bacteria</taxon>
        <taxon>Pseudomonadati</taxon>
        <taxon>Planctomycetota</taxon>
        <taxon>Planctomycetia</taxon>
        <taxon>Planctomycetales</taxon>
        <taxon>Planctomycetaceae</taxon>
        <taxon>Alienimonas</taxon>
    </lineage>
</organism>
<dbReference type="Proteomes" id="UP000609651">
    <property type="component" value="Unassembled WGS sequence"/>
</dbReference>
<dbReference type="GO" id="GO:0051213">
    <property type="term" value="F:dioxygenase activity"/>
    <property type="evidence" value="ECO:0007669"/>
    <property type="project" value="UniProtKB-KW"/>
</dbReference>
<keyword evidence="2" id="KW-0223">Dioxygenase</keyword>
<dbReference type="InterPro" id="IPR029044">
    <property type="entry name" value="Nucleotide-diphossugar_trans"/>
</dbReference>
<evidence type="ECO:0000313" key="2">
    <source>
        <dbReference type="EMBL" id="NNJ24236.1"/>
    </source>
</evidence>
<protein>
    <submittedName>
        <fullName evidence="2">Molybdenum cofactor guanylyltransferase</fullName>
        <ecNumber evidence="2">2.7.7.77</ecNumber>
    </submittedName>
</protein>
<evidence type="ECO:0000313" key="3">
    <source>
        <dbReference type="Proteomes" id="UP000609651"/>
    </source>
</evidence>
<dbReference type="EC" id="2.7.7.77" evidence="2"/>
<keyword evidence="2" id="KW-0548">Nucleotidyltransferase</keyword>
<keyword evidence="2" id="KW-0808">Transferase</keyword>
<dbReference type="PANTHER" id="PTHR43777:SF1">
    <property type="entry name" value="MOLYBDENUM COFACTOR CYTIDYLYLTRANSFERASE"/>
    <property type="match status" value="1"/>
</dbReference>
<keyword evidence="3" id="KW-1185">Reference proteome</keyword>
<comment type="caution">
    <text evidence="2">The sequence shown here is derived from an EMBL/GenBank/DDBJ whole genome shotgun (WGS) entry which is preliminary data.</text>
</comment>
<name>A0ABX1V891_9PLAN</name>
<proteinExistence type="predicted"/>
<dbReference type="RefSeq" id="WP_171182961.1">
    <property type="nucleotide sequence ID" value="NZ_WTPX01000005.1"/>
</dbReference>
<dbReference type="PANTHER" id="PTHR43777">
    <property type="entry name" value="MOLYBDENUM COFACTOR CYTIDYLYLTRANSFERASE"/>
    <property type="match status" value="1"/>
</dbReference>
<accession>A0ABX1V891</accession>
<sequence>MPRPGPPQKLAPVDDCAALILAAGASSRFGSPKPLAEWNGKTLVAHAVDTAEAAGCWPITVVVGGEATRVARAVPASAGVTINPRWADGQGTSLAAGIAALTGGMEPSRTLILPVDLPQLTADDLRQVIEASKTATAAAASFDDGAGGQAFGPPVCVTPSLYPALRDCTAEGGAKPILTVLGDDLARVPLAAAAHDVDTPADLAALTPR</sequence>
<gene>
    <name evidence="2" type="primary">mobA_1</name>
    <name evidence="2" type="ORF">LzC2_02880</name>
</gene>
<dbReference type="EMBL" id="WTPX01000005">
    <property type="protein sequence ID" value="NNJ24236.1"/>
    <property type="molecule type" value="Genomic_DNA"/>
</dbReference>
<dbReference type="SUPFAM" id="SSF53448">
    <property type="entry name" value="Nucleotide-diphospho-sugar transferases"/>
    <property type="match status" value="1"/>
</dbReference>
<feature type="domain" description="MobA-like NTP transferase" evidence="1">
    <location>
        <begin position="18"/>
        <end position="179"/>
    </location>
</feature>
<keyword evidence="2" id="KW-0560">Oxidoreductase</keyword>
<dbReference type="Gene3D" id="3.90.550.10">
    <property type="entry name" value="Spore Coat Polysaccharide Biosynthesis Protein SpsA, Chain A"/>
    <property type="match status" value="1"/>
</dbReference>